<sequence length="418" mass="46894">MAVPAPERPADFYRLYPDLENTNYYRTGGYHPVHIGDIMHGRYRVVNKLGYGAYSTVWLVRDLRAGRYASLKIIAAEAANSASELDVLRHLKAVQANSPGIPGGEFVVKVFDDFTLDGPNGTHQCVVTEVLGPPLDLEPMEMAHSVYPIDMAQRMVAQIARGVAYLHRIGIVHGDLHPGNVLLYAPEIETWSDQDVQKYFRTPFRAQTRPNERYAQSPIDDPHVPSYQVPPRVSGKLLRLCFAAAHVKICDFGDSFLWAGEPRQVKLHTPAEYAAPEIIFRDPVTPAIDIWAMAILAHCLLSGGITLFETRDRLKKEAVKAMVLTLGKLPDKWWSRWGDRAEYFEDSGARVTEDLAKDSEGMARRRTVLCMIFGVMGREEVARFEGLLRRMLRYESGDRLSAEGVVRSLPANWMGGGE</sequence>
<organism evidence="1 2">
    <name type="scientific">Hygrophoropsis aurantiaca</name>
    <dbReference type="NCBI Taxonomy" id="72124"/>
    <lineage>
        <taxon>Eukaryota</taxon>
        <taxon>Fungi</taxon>
        <taxon>Dikarya</taxon>
        <taxon>Basidiomycota</taxon>
        <taxon>Agaricomycotina</taxon>
        <taxon>Agaricomycetes</taxon>
        <taxon>Agaricomycetidae</taxon>
        <taxon>Boletales</taxon>
        <taxon>Coniophorineae</taxon>
        <taxon>Hygrophoropsidaceae</taxon>
        <taxon>Hygrophoropsis</taxon>
    </lineage>
</organism>
<name>A0ACB8ABN3_9AGAM</name>
<reference evidence="1" key="1">
    <citation type="journal article" date="2021" name="New Phytol.">
        <title>Evolutionary innovations through gain and loss of genes in the ectomycorrhizal Boletales.</title>
        <authorList>
            <person name="Wu G."/>
            <person name="Miyauchi S."/>
            <person name="Morin E."/>
            <person name="Kuo A."/>
            <person name="Drula E."/>
            <person name="Varga T."/>
            <person name="Kohler A."/>
            <person name="Feng B."/>
            <person name="Cao Y."/>
            <person name="Lipzen A."/>
            <person name="Daum C."/>
            <person name="Hundley H."/>
            <person name="Pangilinan J."/>
            <person name="Johnson J."/>
            <person name="Barry K."/>
            <person name="LaButti K."/>
            <person name="Ng V."/>
            <person name="Ahrendt S."/>
            <person name="Min B."/>
            <person name="Choi I.G."/>
            <person name="Park H."/>
            <person name="Plett J.M."/>
            <person name="Magnuson J."/>
            <person name="Spatafora J.W."/>
            <person name="Nagy L.G."/>
            <person name="Henrissat B."/>
            <person name="Grigoriev I.V."/>
            <person name="Yang Z.L."/>
            <person name="Xu J."/>
            <person name="Martin F.M."/>
        </authorList>
    </citation>
    <scope>NUCLEOTIDE SEQUENCE</scope>
    <source>
        <strain evidence="1">ATCC 28755</strain>
    </source>
</reference>
<gene>
    <name evidence="1" type="ORF">BJ138DRAFT_1173354</name>
</gene>
<accession>A0ACB8ABN3</accession>
<evidence type="ECO:0000313" key="2">
    <source>
        <dbReference type="Proteomes" id="UP000790377"/>
    </source>
</evidence>
<keyword evidence="2" id="KW-1185">Reference proteome</keyword>
<protein>
    <submittedName>
        <fullName evidence="1">Kinase-like domain-containing protein</fullName>
    </submittedName>
</protein>
<proteinExistence type="predicted"/>
<dbReference type="Proteomes" id="UP000790377">
    <property type="component" value="Unassembled WGS sequence"/>
</dbReference>
<evidence type="ECO:0000313" key="1">
    <source>
        <dbReference type="EMBL" id="KAH7910093.1"/>
    </source>
</evidence>
<dbReference type="EMBL" id="MU267727">
    <property type="protein sequence ID" value="KAH7910093.1"/>
    <property type="molecule type" value="Genomic_DNA"/>
</dbReference>
<comment type="caution">
    <text evidence="1">The sequence shown here is derived from an EMBL/GenBank/DDBJ whole genome shotgun (WGS) entry which is preliminary data.</text>
</comment>